<evidence type="ECO:0000313" key="3">
    <source>
        <dbReference type="Proteomes" id="UP000193380"/>
    </source>
</evidence>
<name>A0A060ZBD7_ONCMY</name>
<dbReference type="EMBL" id="FR938532">
    <property type="protein sequence ID" value="CDQ98590.1"/>
    <property type="molecule type" value="Genomic_DNA"/>
</dbReference>
<keyword evidence="1" id="KW-0812">Transmembrane</keyword>
<dbReference type="AlphaFoldDB" id="A0A060ZBD7"/>
<dbReference type="PaxDb" id="8022-A0A060ZBD7"/>
<dbReference type="Pfam" id="PF13347">
    <property type="entry name" value="MFS_2"/>
    <property type="match status" value="1"/>
</dbReference>
<organism evidence="2 3">
    <name type="scientific">Oncorhynchus mykiss</name>
    <name type="common">Rainbow trout</name>
    <name type="synonym">Salmo gairdneri</name>
    <dbReference type="NCBI Taxonomy" id="8022"/>
    <lineage>
        <taxon>Eukaryota</taxon>
        <taxon>Metazoa</taxon>
        <taxon>Chordata</taxon>
        <taxon>Craniata</taxon>
        <taxon>Vertebrata</taxon>
        <taxon>Euteleostomi</taxon>
        <taxon>Actinopterygii</taxon>
        <taxon>Neopterygii</taxon>
        <taxon>Teleostei</taxon>
        <taxon>Protacanthopterygii</taxon>
        <taxon>Salmoniformes</taxon>
        <taxon>Salmonidae</taxon>
        <taxon>Salmoninae</taxon>
        <taxon>Oncorhynchus</taxon>
    </lineage>
</organism>
<feature type="transmembrane region" description="Helical" evidence="1">
    <location>
        <begin position="32"/>
        <end position="51"/>
    </location>
</feature>
<accession>A0A060ZBD7</accession>
<keyword evidence="1" id="KW-1133">Transmembrane helix</keyword>
<reference evidence="2" key="1">
    <citation type="journal article" date="2014" name="Nat. Commun.">
        <title>The rainbow trout genome provides novel insights into evolution after whole-genome duplication in vertebrates.</title>
        <authorList>
            <person name="Berthelot C."/>
            <person name="Brunet F."/>
            <person name="Chalopin D."/>
            <person name="Juanchich A."/>
            <person name="Bernard M."/>
            <person name="Noel B."/>
            <person name="Bento P."/>
            <person name="Da Silva C."/>
            <person name="Labadie K."/>
            <person name="Alberti A."/>
            <person name="Aury J.M."/>
            <person name="Louis A."/>
            <person name="Dehais P."/>
            <person name="Bardou P."/>
            <person name="Montfort J."/>
            <person name="Klopp C."/>
            <person name="Cabau C."/>
            <person name="Gaspin C."/>
            <person name="Thorgaard G.H."/>
            <person name="Boussaha M."/>
            <person name="Quillet E."/>
            <person name="Guyomard R."/>
            <person name="Galiana D."/>
            <person name="Bobe J."/>
            <person name="Volff J.N."/>
            <person name="Genet C."/>
            <person name="Wincker P."/>
            <person name="Jaillon O."/>
            <person name="Roest Crollius H."/>
            <person name="Guiguen Y."/>
        </authorList>
    </citation>
    <scope>NUCLEOTIDE SEQUENCE [LARGE SCALE GENOMIC DNA]</scope>
</reference>
<evidence type="ECO:0000313" key="2">
    <source>
        <dbReference type="EMBL" id="CDQ98590.1"/>
    </source>
</evidence>
<keyword evidence="1" id="KW-0472">Membrane</keyword>
<gene>
    <name evidence="2" type="ORF">GSONMT00051264001</name>
</gene>
<sequence length="104" mass="11715">MSVGISTLALHFAGYKPGACRQNPAVITALRVLFAPVPVVLLLIGLVLFYSTPSMRSGAARSNRNYRKQRKWLETKKWRQWDCRLRSDTASMSSWTLPSVSVFV</sequence>
<reference evidence="2" key="2">
    <citation type="submission" date="2014-03" db="EMBL/GenBank/DDBJ databases">
        <authorList>
            <person name="Genoscope - CEA"/>
        </authorList>
    </citation>
    <scope>NUCLEOTIDE SEQUENCE</scope>
</reference>
<proteinExistence type="predicted"/>
<dbReference type="STRING" id="8022.A0A060ZBD7"/>
<evidence type="ECO:0000256" key="1">
    <source>
        <dbReference type="SAM" id="Phobius"/>
    </source>
</evidence>
<dbReference type="Proteomes" id="UP000193380">
    <property type="component" value="Unassembled WGS sequence"/>
</dbReference>
<protein>
    <submittedName>
        <fullName evidence="2">Uncharacterized protein</fullName>
    </submittedName>
</protein>